<evidence type="ECO:0000259" key="3">
    <source>
        <dbReference type="Pfam" id="PF13472"/>
    </source>
</evidence>
<keyword evidence="4" id="KW-0378">Hydrolase</keyword>
<reference evidence="5" key="1">
    <citation type="submission" date="2016-09" db="EMBL/GenBank/DDBJ databases">
        <authorList>
            <person name="Koehorst J."/>
        </authorList>
    </citation>
    <scope>NUCLEOTIDE SEQUENCE [LARGE SCALE GENOMIC DNA]</scope>
</reference>
<accession>A0A1H6KVN0</accession>
<gene>
    <name evidence="4" type="ORF">PYTT_0489</name>
</gene>
<feature type="chain" id="PRO_5009604477" evidence="2">
    <location>
        <begin position="23"/>
        <end position="254"/>
    </location>
</feature>
<evidence type="ECO:0000313" key="4">
    <source>
        <dbReference type="EMBL" id="SEH75738.1"/>
    </source>
</evidence>
<dbReference type="GO" id="GO:0016788">
    <property type="term" value="F:hydrolase activity, acting on ester bonds"/>
    <property type="evidence" value="ECO:0007669"/>
    <property type="project" value="UniProtKB-ARBA"/>
</dbReference>
<evidence type="ECO:0000256" key="2">
    <source>
        <dbReference type="SAM" id="SignalP"/>
    </source>
</evidence>
<dbReference type="STRING" id="1679444.PYTT_0489"/>
<dbReference type="Pfam" id="PF13472">
    <property type="entry name" value="Lipase_GDSL_2"/>
    <property type="match status" value="1"/>
</dbReference>
<feature type="signal peptide" evidence="2">
    <location>
        <begin position="1"/>
        <end position="22"/>
    </location>
</feature>
<dbReference type="SUPFAM" id="SSF52266">
    <property type="entry name" value="SGNH hydrolase"/>
    <property type="match status" value="1"/>
</dbReference>
<sequence>MTKNTLISAACLLAGLPSLLAAAPSENDPPTSPVAPVYNDRHWVPARYAKVKQNMANLPCDVFFIGDSITEQWEIVGKKVWDEKFVPLKAVNFGVSGDRTEHILWRMEDTKLATTTPPKVCVLMVGTNNIGTWKGKQTPKETVEGVKKIVTTLLDKFPSTHVIILETTPYGPDPKGNLRILGEKVNAEIRKLKLPRTNIVNYNKYFLNPDKTFKPGLFKDHVHLTEQGYRVWCEHLLPEVEKWLKKSDQASSRS</sequence>
<dbReference type="Proteomes" id="UP000176204">
    <property type="component" value="Chromosome I"/>
</dbReference>
<dbReference type="PANTHER" id="PTHR11852:SF0">
    <property type="entry name" value="PLATELET-ACTIVATING FACTOR ACETYLHYDROLASE IB SUBUNIT BETA HOMOLOG"/>
    <property type="match status" value="1"/>
</dbReference>
<dbReference type="EMBL" id="LT629973">
    <property type="protein sequence ID" value="SEH75738.1"/>
    <property type="molecule type" value="Genomic_DNA"/>
</dbReference>
<proteinExistence type="inferred from homology"/>
<evidence type="ECO:0000256" key="1">
    <source>
        <dbReference type="ARBA" id="ARBA00038184"/>
    </source>
</evidence>
<dbReference type="KEGG" id="agl:PYTT_0489"/>
<dbReference type="PANTHER" id="PTHR11852">
    <property type="entry name" value="PLATELET-ACTIVATING FACTOR ACETYLHYDROLASE"/>
    <property type="match status" value="1"/>
</dbReference>
<keyword evidence="5" id="KW-1185">Reference proteome</keyword>
<feature type="domain" description="SGNH hydrolase-type esterase" evidence="3">
    <location>
        <begin position="64"/>
        <end position="231"/>
    </location>
</feature>
<comment type="similarity">
    <text evidence="1">Belongs to the 'GDSL' lipolytic enzyme family. Platelet-activating factor acetylhydrolase IB beta/gamma subunits subfamily.</text>
</comment>
<dbReference type="AlphaFoldDB" id="A0A1H6KVN0"/>
<dbReference type="RefSeq" id="WP_067776416.1">
    <property type="nucleotide sequence ID" value="NZ_LIGX01000028.1"/>
</dbReference>
<organism evidence="4 5">
    <name type="scientific">Akkermansia glycaniphila</name>
    <dbReference type="NCBI Taxonomy" id="1679444"/>
    <lineage>
        <taxon>Bacteria</taxon>
        <taxon>Pseudomonadati</taxon>
        <taxon>Verrucomicrobiota</taxon>
        <taxon>Verrucomicrobiia</taxon>
        <taxon>Verrucomicrobiales</taxon>
        <taxon>Akkermansiaceae</taxon>
        <taxon>Akkermansia</taxon>
    </lineage>
</organism>
<evidence type="ECO:0000313" key="5">
    <source>
        <dbReference type="Proteomes" id="UP000176204"/>
    </source>
</evidence>
<keyword evidence="2" id="KW-0732">Signal</keyword>
<name>A0A1H6KVN0_9BACT</name>
<dbReference type="Gene3D" id="3.40.50.1110">
    <property type="entry name" value="SGNH hydrolase"/>
    <property type="match status" value="1"/>
</dbReference>
<dbReference type="InterPro" id="IPR036514">
    <property type="entry name" value="SGNH_hydro_sf"/>
</dbReference>
<dbReference type="InterPro" id="IPR013830">
    <property type="entry name" value="SGNH_hydro"/>
</dbReference>
<protein>
    <submittedName>
        <fullName evidence="4">Sgnh hydrolase-type esterase domain</fullName>
    </submittedName>
</protein>